<name>A0AAD7R2I5_9TELE</name>
<gene>
    <name evidence="1" type="ORF">AAFF_G00048870</name>
</gene>
<dbReference type="PANTHER" id="PTHR47331:SF3">
    <property type="match status" value="1"/>
</dbReference>
<dbReference type="Proteomes" id="UP001221898">
    <property type="component" value="Unassembled WGS sequence"/>
</dbReference>
<sequence length="133" mass="15402">MRQLNIRGRKTEIILRTMGQEKPVHSYILPDLEVCGLETRDYIDLPKVFIHRDIPVKKENILRQEDVQRWPYLKEVQIPRLEAEIGLLIGTNAPRAMEPWRVINSEGDGPYAVKTTLGWVVLTGSKRGWQQVS</sequence>
<organism evidence="1 2">
    <name type="scientific">Aldrovandia affinis</name>
    <dbReference type="NCBI Taxonomy" id="143900"/>
    <lineage>
        <taxon>Eukaryota</taxon>
        <taxon>Metazoa</taxon>
        <taxon>Chordata</taxon>
        <taxon>Craniata</taxon>
        <taxon>Vertebrata</taxon>
        <taxon>Euteleostomi</taxon>
        <taxon>Actinopterygii</taxon>
        <taxon>Neopterygii</taxon>
        <taxon>Teleostei</taxon>
        <taxon>Notacanthiformes</taxon>
        <taxon>Halosauridae</taxon>
        <taxon>Aldrovandia</taxon>
    </lineage>
</organism>
<protein>
    <submittedName>
        <fullName evidence="1">Uncharacterized protein</fullName>
    </submittedName>
</protein>
<evidence type="ECO:0000313" key="2">
    <source>
        <dbReference type="Proteomes" id="UP001221898"/>
    </source>
</evidence>
<keyword evidence="2" id="KW-1185">Reference proteome</keyword>
<proteinExistence type="predicted"/>
<comment type="caution">
    <text evidence="1">The sequence shown here is derived from an EMBL/GenBank/DDBJ whole genome shotgun (WGS) entry which is preliminary data.</text>
</comment>
<evidence type="ECO:0000313" key="1">
    <source>
        <dbReference type="EMBL" id="KAJ8357950.1"/>
    </source>
</evidence>
<dbReference type="AlphaFoldDB" id="A0AAD7R2I5"/>
<reference evidence="1" key="1">
    <citation type="journal article" date="2023" name="Science">
        <title>Genome structures resolve the early diversification of teleost fishes.</title>
        <authorList>
            <person name="Parey E."/>
            <person name="Louis A."/>
            <person name="Montfort J."/>
            <person name="Bouchez O."/>
            <person name="Roques C."/>
            <person name="Iampietro C."/>
            <person name="Lluch J."/>
            <person name="Castinel A."/>
            <person name="Donnadieu C."/>
            <person name="Desvignes T."/>
            <person name="Floi Bucao C."/>
            <person name="Jouanno E."/>
            <person name="Wen M."/>
            <person name="Mejri S."/>
            <person name="Dirks R."/>
            <person name="Jansen H."/>
            <person name="Henkel C."/>
            <person name="Chen W.J."/>
            <person name="Zahm M."/>
            <person name="Cabau C."/>
            <person name="Klopp C."/>
            <person name="Thompson A.W."/>
            <person name="Robinson-Rechavi M."/>
            <person name="Braasch I."/>
            <person name="Lecointre G."/>
            <person name="Bobe J."/>
            <person name="Postlethwait J.H."/>
            <person name="Berthelot C."/>
            <person name="Roest Crollius H."/>
            <person name="Guiguen Y."/>
        </authorList>
    </citation>
    <scope>NUCLEOTIDE SEQUENCE</scope>
    <source>
        <strain evidence="1">NC1722</strain>
    </source>
</reference>
<accession>A0AAD7R2I5</accession>
<dbReference type="EMBL" id="JAINUG010001289">
    <property type="protein sequence ID" value="KAJ8357950.1"/>
    <property type="molecule type" value="Genomic_DNA"/>
</dbReference>
<dbReference type="PANTHER" id="PTHR47331">
    <property type="entry name" value="PHD-TYPE DOMAIN-CONTAINING PROTEIN"/>
    <property type="match status" value="1"/>
</dbReference>